<keyword evidence="5" id="KW-0456">Lyase</keyword>
<sequence length="456" mass="50481">MESYPPPSSRDRSATDIAIAKHIRSIDHSNCELYSEDGFWVFDLDIIRDQLEKWRRNLPLVRLFYAVKSNPSLQLLTLLANSNIGFDCATHAELSTILSLSVPPKDIIYANPCKAPSHLRYASTTGVTKTTFDNATELRKIKTYHPTAECVLRIKLPSSTIHTTTISNMEGEEEGEKVVGLYELSKKYGVTLQESRELLALARKLELNVVGVAFHIGSGQKDYTKYASYITEARKFFALAGEFGYTFTLLDIGGGFMDDNFEIAAETINAALEAEFGGLITEGSVEVIAEPGRYVAHAAFTMATSVIAVREEDEGDSGKRMIYLADGIYSRINPAMWPGELTAMTTAVRGRRIEALAREDVDGSGSSASSDSGIEVKDIHRDEDEVGMEMKGELREYVVWGPTCDSGDMVYGSAWYPGRIEIGDWLVFKQLGAYSINLGNSFNGFRHDAKIYCVNQ</sequence>
<evidence type="ECO:0000259" key="7">
    <source>
        <dbReference type="Pfam" id="PF02784"/>
    </source>
</evidence>
<evidence type="ECO:0000256" key="6">
    <source>
        <dbReference type="PIRSR" id="PIRSR600183-50"/>
    </source>
</evidence>
<comment type="cofactor">
    <cofactor evidence="1 6">
        <name>pyridoxal 5'-phosphate</name>
        <dbReference type="ChEBI" id="CHEBI:597326"/>
    </cofactor>
</comment>
<dbReference type="GO" id="GO:0033387">
    <property type="term" value="P:putrescine biosynthetic process from arginine, via ornithine"/>
    <property type="evidence" value="ECO:0007669"/>
    <property type="project" value="TreeGrafter"/>
</dbReference>
<dbReference type="CDD" id="cd00622">
    <property type="entry name" value="PLPDE_III_ODC"/>
    <property type="match status" value="1"/>
</dbReference>
<evidence type="ECO:0000256" key="1">
    <source>
        <dbReference type="ARBA" id="ARBA00001933"/>
    </source>
</evidence>
<dbReference type="GO" id="GO:0005737">
    <property type="term" value="C:cytoplasm"/>
    <property type="evidence" value="ECO:0007669"/>
    <property type="project" value="TreeGrafter"/>
</dbReference>
<feature type="domain" description="Orn/DAP/Arg decarboxylase 2 N-terminal" evidence="7">
    <location>
        <begin position="46"/>
        <end position="296"/>
    </location>
</feature>
<dbReference type="Proteomes" id="UP001365542">
    <property type="component" value="Unassembled WGS sequence"/>
</dbReference>
<dbReference type="SUPFAM" id="SSF51419">
    <property type="entry name" value="PLP-binding barrel"/>
    <property type="match status" value="1"/>
</dbReference>
<dbReference type="PANTHER" id="PTHR11482">
    <property type="entry name" value="ARGININE/DIAMINOPIMELATE/ORNITHINE DECARBOXYLASE"/>
    <property type="match status" value="1"/>
</dbReference>
<reference evidence="8 9" key="1">
    <citation type="submission" date="2019-10" db="EMBL/GenBank/DDBJ databases">
        <authorList>
            <person name="Palmer J.M."/>
        </authorList>
    </citation>
    <scope>NUCLEOTIDE SEQUENCE [LARGE SCALE GENOMIC DNA]</scope>
    <source>
        <strain evidence="8 9">TWF694</strain>
    </source>
</reference>
<dbReference type="PRINTS" id="PR01179">
    <property type="entry name" value="ODADCRBXLASE"/>
</dbReference>
<dbReference type="AlphaFoldDB" id="A0AAV9XEJ8"/>
<dbReference type="InterPro" id="IPR009006">
    <property type="entry name" value="Ala_racemase/Decarboxylase_C"/>
</dbReference>
<evidence type="ECO:0000313" key="8">
    <source>
        <dbReference type="EMBL" id="KAK6540086.1"/>
    </source>
</evidence>
<name>A0AAV9XEJ8_9PEZI</name>
<feature type="modified residue" description="N6-(pyridoxal phosphate)lysine" evidence="6">
    <location>
        <position position="68"/>
    </location>
</feature>
<keyword evidence="3" id="KW-0210">Decarboxylase</keyword>
<dbReference type="EMBL" id="JAVHJO010000005">
    <property type="protein sequence ID" value="KAK6540086.1"/>
    <property type="molecule type" value="Genomic_DNA"/>
</dbReference>
<dbReference type="Gene3D" id="3.20.20.10">
    <property type="entry name" value="Alanine racemase"/>
    <property type="match status" value="1"/>
</dbReference>
<keyword evidence="4 6" id="KW-0663">Pyridoxal phosphate</keyword>
<dbReference type="InterPro" id="IPR000183">
    <property type="entry name" value="Orn/DAP/Arg_de-COase"/>
</dbReference>
<evidence type="ECO:0000256" key="3">
    <source>
        <dbReference type="ARBA" id="ARBA00022793"/>
    </source>
</evidence>
<comment type="similarity">
    <text evidence="2">Belongs to the Orn/Lys/Arg decarboxylase class-II family.</text>
</comment>
<dbReference type="InterPro" id="IPR029066">
    <property type="entry name" value="PLP-binding_barrel"/>
</dbReference>
<accession>A0AAV9XEJ8</accession>
<organism evidence="8 9">
    <name type="scientific">Orbilia ellipsospora</name>
    <dbReference type="NCBI Taxonomy" id="2528407"/>
    <lineage>
        <taxon>Eukaryota</taxon>
        <taxon>Fungi</taxon>
        <taxon>Dikarya</taxon>
        <taxon>Ascomycota</taxon>
        <taxon>Pezizomycotina</taxon>
        <taxon>Orbiliomycetes</taxon>
        <taxon>Orbiliales</taxon>
        <taxon>Orbiliaceae</taxon>
        <taxon>Orbilia</taxon>
    </lineage>
</organism>
<dbReference type="Pfam" id="PF02784">
    <property type="entry name" value="Orn_Arg_deC_N"/>
    <property type="match status" value="1"/>
</dbReference>
<evidence type="ECO:0000256" key="4">
    <source>
        <dbReference type="ARBA" id="ARBA00022898"/>
    </source>
</evidence>
<dbReference type="FunFam" id="3.20.20.10:FF:000005">
    <property type="entry name" value="Ornithine decarboxylase"/>
    <property type="match status" value="1"/>
</dbReference>
<evidence type="ECO:0000313" key="9">
    <source>
        <dbReference type="Proteomes" id="UP001365542"/>
    </source>
</evidence>
<dbReference type="Gene3D" id="2.40.37.10">
    <property type="entry name" value="Lyase, Ornithine Decarboxylase, Chain A, domain 1"/>
    <property type="match status" value="1"/>
</dbReference>
<dbReference type="GO" id="GO:0004586">
    <property type="term" value="F:ornithine decarboxylase activity"/>
    <property type="evidence" value="ECO:0007669"/>
    <property type="project" value="UniProtKB-ARBA"/>
</dbReference>
<dbReference type="PRINTS" id="PR01182">
    <property type="entry name" value="ORNDCRBXLASE"/>
</dbReference>
<evidence type="ECO:0000256" key="2">
    <source>
        <dbReference type="ARBA" id="ARBA00008872"/>
    </source>
</evidence>
<gene>
    <name evidence="8" type="ORF">TWF694_008916</name>
</gene>
<evidence type="ECO:0000256" key="5">
    <source>
        <dbReference type="ARBA" id="ARBA00023239"/>
    </source>
</evidence>
<dbReference type="PANTHER" id="PTHR11482:SF6">
    <property type="entry name" value="ORNITHINE DECARBOXYLASE 1-RELATED"/>
    <property type="match status" value="1"/>
</dbReference>
<dbReference type="InterPro" id="IPR002433">
    <property type="entry name" value="Orn_de-COase"/>
</dbReference>
<keyword evidence="9" id="KW-1185">Reference proteome</keyword>
<dbReference type="SUPFAM" id="SSF50621">
    <property type="entry name" value="Alanine racemase C-terminal domain-like"/>
    <property type="match status" value="1"/>
</dbReference>
<protein>
    <recommendedName>
        <fullName evidence="7">Orn/DAP/Arg decarboxylase 2 N-terminal domain-containing protein</fullName>
    </recommendedName>
</protein>
<proteinExistence type="inferred from homology"/>
<comment type="caution">
    <text evidence="8">The sequence shown here is derived from an EMBL/GenBank/DDBJ whole genome shotgun (WGS) entry which is preliminary data.</text>
</comment>
<dbReference type="InterPro" id="IPR022644">
    <property type="entry name" value="De-COase2_N"/>
</dbReference>
<feature type="active site" description="Proton donor" evidence="6">
    <location>
        <position position="404"/>
    </location>
</feature>